<feature type="domain" description="GGDEF" evidence="2">
    <location>
        <begin position="630"/>
        <end position="755"/>
    </location>
</feature>
<dbReference type="Pfam" id="PF00990">
    <property type="entry name" value="GGDEF"/>
    <property type="match status" value="1"/>
</dbReference>
<dbReference type="GO" id="GO:0043709">
    <property type="term" value="P:cell adhesion involved in single-species biofilm formation"/>
    <property type="evidence" value="ECO:0007669"/>
    <property type="project" value="TreeGrafter"/>
</dbReference>
<keyword evidence="1" id="KW-0472">Membrane</keyword>
<sequence>MNRAFSWSAVNLVYGAIAASALIFTFFSDFLGAQPSYKLPFLMIFTATTASIYGLKWGFAAGMLSAVLLARLAGLQAWDGLLLLLSVLIANSIGGSLRRAHRHARMLARSHQLLAEALEVLPALEHRQALLASLPEHLTKFVSGGHASVWLPQKNTLRLLASAPMIGAQEIAAEGVVGRAFREGRPQYVPDVRQDPNFIAAPGINSVSELALPLFERGEVVAVFNLETERPFWPEEVDGLIRFAETVSLHLDRLADLEARRLLSDLSVELHKVTSLEEASAMALSLLLEGLSLRAGVVWEVRGARMQALAYAGVDEPTLLEVLREGLPYGQGLAWGVYASGRPFFTQRYAEEPGGVQALQALGWRTFAAHPIPTPGAPRSRYILVVGTPSERNWRKAEQELFLLFCRTLGIGFERLIEKYRHESVSRLVQALLQQPSENLYQMVLEEAIQQVPGSEAGSLLVLENELYRYKAAVGYDLEGLQAAPSTATDMLIWYGLGEERLHQGEPRILSGETTPIYEVSYQTAPPAIMNGAGRVREIQANLCLPIAFRGEVLAYLNLDNLHDPQAFGEDSLRAAQFFAAPLATLLHDSKTHRLLEEAALTDPLTKLPNRRAFDKALAEELERAARYGYPLSLIVMDLKGFKAVNDQLGHPTGDLALLRVAELLEKERRSGDHLFRWGGDEFAAIFPHTDKTEAVAVTTRYAQIIESICLSGLRLGVNIGLATYPEDGVSPEKLLSTADNRMYEAKAMGIPLKS</sequence>
<comment type="caution">
    <text evidence="3">The sequence shown here is derived from an EMBL/GenBank/DDBJ whole genome shotgun (WGS) entry which is preliminary data.</text>
</comment>
<accession>A0A399E8X1</accession>
<dbReference type="InterPro" id="IPR050469">
    <property type="entry name" value="Diguanylate_Cyclase"/>
</dbReference>
<feature type="transmembrane region" description="Helical" evidence="1">
    <location>
        <begin position="12"/>
        <end position="32"/>
    </location>
</feature>
<dbReference type="SMART" id="SM00267">
    <property type="entry name" value="GGDEF"/>
    <property type="match status" value="1"/>
</dbReference>
<dbReference type="Pfam" id="PF01590">
    <property type="entry name" value="GAF"/>
    <property type="match status" value="1"/>
</dbReference>
<dbReference type="InterPro" id="IPR029016">
    <property type="entry name" value="GAF-like_dom_sf"/>
</dbReference>
<keyword evidence="1" id="KW-1133">Transmembrane helix</keyword>
<dbReference type="GO" id="GO:0052621">
    <property type="term" value="F:diguanylate cyclase activity"/>
    <property type="evidence" value="ECO:0007669"/>
    <property type="project" value="TreeGrafter"/>
</dbReference>
<dbReference type="GO" id="GO:1902201">
    <property type="term" value="P:negative regulation of bacterial-type flagellum-dependent cell motility"/>
    <property type="evidence" value="ECO:0007669"/>
    <property type="project" value="TreeGrafter"/>
</dbReference>
<dbReference type="InterPro" id="IPR043128">
    <property type="entry name" value="Rev_trsase/Diguanyl_cyclase"/>
</dbReference>
<dbReference type="OrthoDB" id="9805474at2"/>
<dbReference type="RefSeq" id="WP_119361407.1">
    <property type="nucleotide sequence ID" value="NZ_JBHSXZ010000035.1"/>
</dbReference>
<dbReference type="GO" id="GO:0005886">
    <property type="term" value="C:plasma membrane"/>
    <property type="evidence" value="ECO:0007669"/>
    <property type="project" value="TreeGrafter"/>
</dbReference>
<dbReference type="InterPro" id="IPR000160">
    <property type="entry name" value="GGDEF_dom"/>
</dbReference>
<keyword evidence="1" id="KW-0812">Transmembrane</keyword>
<dbReference type="FunFam" id="3.30.70.270:FF:000001">
    <property type="entry name" value="Diguanylate cyclase domain protein"/>
    <property type="match status" value="1"/>
</dbReference>
<reference evidence="3 4" key="1">
    <citation type="submission" date="2018-08" db="EMBL/GenBank/DDBJ databases">
        <title>Meiothermus cateniformans JCM 15151 genome sequencing project.</title>
        <authorList>
            <person name="Da Costa M.S."/>
            <person name="Albuquerque L."/>
            <person name="Raposo P."/>
            <person name="Froufe H.J.C."/>
            <person name="Barroso C.S."/>
            <person name="Egas C."/>
        </authorList>
    </citation>
    <scope>NUCLEOTIDE SEQUENCE [LARGE SCALE GENOMIC DNA]</scope>
    <source>
        <strain evidence="3 4">JCM 15151</strain>
    </source>
</reference>
<dbReference type="NCBIfam" id="TIGR00254">
    <property type="entry name" value="GGDEF"/>
    <property type="match status" value="1"/>
</dbReference>
<dbReference type="InterPro" id="IPR003018">
    <property type="entry name" value="GAF"/>
</dbReference>
<dbReference type="AlphaFoldDB" id="A0A399E8X1"/>
<feature type="transmembrane region" description="Helical" evidence="1">
    <location>
        <begin position="39"/>
        <end position="60"/>
    </location>
</feature>
<dbReference type="SUPFAM" id="SSF55073">
    <property type="entry name" value="Nucleotide cyclase"/>
    <property type="match status" value="1"/>
</dbReference>
<dbReference type="InterPro" id="IPR029787">
    <property type="entry name" value="Nucleotide_cyclase"/>
</dbReference>
<dbReference type="CDD" id="cd01949">
    <property type="entry name" value="GGDEF"/>
    <property type="match status" value="1"/>
</dbReference>
<dbReference type="SUPFAM" id="SSF55781">
    <property type="entry name" value="GAF domain-like"/>
    <property type="match status" value="3"/>
</dbReference>
<dbReference type="Gene3D" id="3.30.70.270">
    <property type="match status" value="1"/>
</dbReference>
<evidence type="ECO:0000313" key="3">
    <source>
        <dbReference type="EMBL" id="RIH79629.1"/>
    </source>
</evidence>
<dbReference type="Proteomes" id="UP000266089">
    <property type="component" value="Unassembled WGS sequence"/>
</dbReference>
<name>A0A399E8X1_9DEIN</name>
<dbReference type="PANTHER" id="PTHR45138:SF6">
    <property type="entry name" value="DIGUANYLATE CYCLASE DGCN"/>
    <property type="match status" value="1"/>
</dbReference>
<dbReference type="PANTHER" id="PTHR45138">
    <property type="entry name" value="REGULATORY COMPONENTS OF SENSORY TRANSDUCTION SYSTEM"/>
    <property type="match status" value="1"/>
</dbReference>
<evidence type="ECO:0000256" key="1">
    <source>
        <dbReference type="SAM" id="Phobius"/>
    </source>
</evidence>
<dbReference type="SMART" id="SM00065">
    <property type="entry name" value="GAF"/>
    <property type="match status" value="2"/>
</dbReference>
<evidence type="ECO:0000313" key="4">
    <source>
        <dbReference type="Proteomes" id="UP000266089"/>
    </source>
</evidence>
<gene>
    <name evidence="3" type="primary">cph2_2</name>
    <name evidence="3" type="ORF">Mcate_00268</name>
</gene>
<dbReference type="PROSITE" id="PS50887">
    <property type="entry name" value="GGDEF"/>
    <property type="match status" value="1"/>
</dbReference>
<dbReference type="EMBL" id="QWKX01000004">
    <property type="protein sequence ID" value="RIH79629.1"/>
    <property type="molecule type" value="Genomic_DNA"/>
</dbReference>
<dbReference type="Gene3D" id="3.30.450.40">
    <property type="match status" value="3"/>
</dbReference>
<evidence type="ECO:0000259" key="2">
    <source>
        <dbReference type="PROSITE" id="PS50887"/>
    </source>
</evidence>
<proteinExistence type="predicted"/>
<dbReference type="Pfam" id="PF13185">
    <property type="entry name" value="GAF_2"/>
    <property type="match status" value="1"/>
</dbReference>
<organism evidence="3 4">
    <name type="scientific">Meiothermus taiwanensis</name>
    <dbReference type="NCBI Taxonomy" id="172827"/>
    <lineage>
        <taxon>Bacteria</taxon>
        <taxon>Thermotogati</taxon>
        <taxon>Deinococcota</taxon>
        <taxon>Deinococci</taxon>
        <taxon>Thermales</taxon>
        <taxon>Thermaceae</taxon>
        <taxon>Meiothermus</taxon>
    </lineage>
</organism>
<protein>
    <submittedName>
        <fullName evidence="3">Phytochrome-like protein cph2</fullName>
    </submittedName>
</protein>